<feature type="compositionally biased region" description="Polar residues" evidence="1">
    <location>
        <begin position="146"/>
        <end position="161"/>
    </location>
</feature>
<name>A0ABM8B8S7_9BIFI</name>
<feature type="compositionally biased region" description="Polar residues" evidence="1">
    <location>
        <begin position="179"/>
        <end position="190"/>
    </location>
</feature>
<keyword evidence="4" id="KW-1185">Reference proteome</keyword>
<protein>
    <recommendedName>
        <fullName evidence="2">RNA helicase HrpA C-terminal domain-containing protein</fullName>
    </recommendedName>
</protein>
<dbReference type="Pfam" id="PF11898">
    <property type="entry name" value="DUF3418"/>
    <property type="match status" value="1"/>
</dbReference>
<proteinExistence type="predicted"/>
<feature type="compositionally biased region" description="Basic and acidic residues" evidence="1">
    <location>
        <begin position="165"/>
        <end position="174"/>
    </location>
</feature>
<feature type="domain" description="RNA helicase HrpA C-terminal" evidence="2">
    <location>
        <begin position="2"/>
        <end position="446"/>
    </location>
</feature>
<accession>A0ABM8B8S7</accession>
<sequence>MPGLLDELIVATIKSLPKALRVQFVPAPDTAAAIRAWIDERYPLLPGADQASQLPAPEARADTQASGGPWPPFDQVFTKAAVEVVGAQVHPQVFSPEQEERLPAYLRMTFAVEEPVKPDRSQQASKSKGRQHKHRQQDQQQGNQQPTGSAPRTKPLGQSKSLGDLQRRFAEQARKSAQARVSSKAQQAKQEGQIVKQANLLQRSGATTIPRSQLLWQGALETLRLPAERVSSRWLSREALMLASAPYASTKALVEDLQMAAVKRLLPRVADLPDDQALKEAVYKVSGVYEDTVYQVAQDVIRILKRYAEVDKAVSGPADLPLLSVLQWVREHIATLVYTSFIANTAPEALPRLETYLNADLERLQKARKDKDRDVRWAWQANEAQELVSKARTRASQQPAGPRREALLERADQARWMLEEFYISLWAQELGTKGPVSLQRIRKLLEEES</sequence>
<dbReference type="EMBL" id="AP026798">
    <property type="protein sequence ID" value="BDR53289.1"/>
    <property type="molecule type" value="Genomic_DNA"/>
</dbReference>
<gene>
    <name evidence="3" type="ORF">KIM372_11960</name>
</gene>
<dbReference type="InterPro" id="IPR024590">
    <property type="entry name" value="HrpA_C"/>
</dbReference>
<dbReference type="Proteomes" id="UP001321766">
    <property type="component" value="Chromosome"/>
</dbReference>
<evidence type="ECO:0000259" key="2">
    <source>
        <dbReference type="Pfam" id="PF11898"/>
    </source>
</evidence>
<reference evidence="3 4" key="1">
    <citation type="journal article" date="2023" name="Microbiol. Spectr.">
        <title>Symbiosis of Carpenter Bees with Uncharacterized Lactic Acid Bacteria Showing NAD Auxotrophy.</title>
        <authorList>
            <person name="Kawasaki S."/>
            <person name="Ozawa K."/>
            <person name="Mori T."/>
            <person name="Yamamoto A."/>
            <person name="Ito M."/>
            <person name="Ohkuma M."/>
            <person name="Sakamoto M."/>
            <person name="Matsutani M."/>
        </authorList>
    </citation>
    <scope>NUCLEOTIDE SEQUENCE [LARGE SCALE GENOMIC DNA]</scope>
    <source>
        <strain evidence="3 4">Kim37-2</strain>
    </source>
</reference>
<evidence type="ECO:0000256" key="1">
    <source>
        <dbReference type="SAM" id="MobiDB-lite"/>
    </source>
</evidence>
<evidence type="ECO:0000313" key="3">
    <source>
        <dbReference type="EMBL" id="BDR53289.1"/>
    </source>
</evidence>
<feature type="region of interest" description="Disordered" evidence="1">
    <location>
        <begin position="113"/>
        <end position="192"/>
    </location>
</feature>
<feature type="region of interest" description="Disordered" evidence="1">
    <location>
        <begin position="48"/>
        <end position="69"/>
    </location>
</feature>
<evidence type="ECO:0000313" key="4">
    <source>
        <dbReference type="Proteomes" id="UP001321766"/>
    </source>
</evidence>
<organism evidence="3 4">
    <name type="scientific">Bombiscardovia nodaiensis</name>
    <dbReference type="NCBI Taxonomy" id="2932181"/>
    <lineage>
        <taxon>Bacteria</taxon>
        <taxon>Bacillati</taxon>
        <taxon>Actinomycetota</taxon>
        <taxon>Actinomycetes</taxon>
        <taxon>Bifidobacteriales</taxon>
        <taxon>Bifidobacteriaceae</taxon>
        <taxon>Bombiscardovia</taxon>
    </lineage>
</organism>